<dbReference type="InterPro" id="IPR024975">
    <property type="entry name" value="NOV_C"/>
</dbReference>
<reference evidence="2 3" key="1">
    <citation type="submission" date="2018-06" db="EMBL/GenBank/DDBJ databases">
        <authorList>
            <consortium name="Pathogen Informatics"/>
            <person name="Doyle S."/>
        </authorList>
    </citation>
    <scope>NUCLEOTIDE SEQUENCE [LARGE SCALE GENOMIC DNA]</scope>
    <source>
        <strain evidence="2 3">NCTC13492</strain>
    </source>
</reference>
<gene>
    <name evidence="2" type="ORF">NCTC13492_03543</name>
</gene>
<evidence type="ECO:0000259" key="1">
    <source>
        <dbReference type="Pfam" id="PF13020"/>
    </source>
</evidence>
<dbReference type="RefSeq" id="WP_089732699.1">
    <property type="nucleotide sequence ID" value="NZ_FNEG01000001.1"/>
</dbReference>
<protein>
    <recommendedName>
        <fullName evidence="1">Protein NO VEIN C-terminal domain-containing protein</fullName>
    </recommendedName>
</protein>
<dbReference type="Pfam" id="PF13020">
    <property type="entry name" value="NOV_C"/>
    <property type="match status" value="1"/>
</dbReference>
<accession>A0A2X2Z9Y9</accession>
<dbReference type="Proteomes" id="UP000251670">
    <property type="component" value="Unassembled WGS sequence"/>
</dbReference>
<evidence type="ECO:0000313" key="3">
    <source>
        <dbReference type="Proteomes" id="UP000251670"/>
    </source>
</evidence>
<dbReference type="AlphaFoldDB" id="A0A2X2Z9Y9"/>
<dbReference type="InterPro" id="IPR052957">
    <property type="entry name" value="Auxin_embryo_med"/>
</dbReference>
<organism evidence="2 3">
    <name type="scientific">Chryseobacterium jejuense</name>
    <dbReference type="NCBI Taxonomy" id="445960"/>
    <lineage>
        <taxon>Bacteria</taxon>
        <taxon>Pseudomonadati</taxon>
        <taxon>Bacteroidota</taxon>
        <taxon>Flavobacteriia</taxon>
        <taxon>Flavobacteriales</taxon>
        <taxon>Weeksellaceae</taxon>
        <taxon>Chryseobacterium group</taxon>
        <taxon>Chryseobacterium</taxon>
    </lineage>
</organism>
<dbReference type="PANTHER" id="PTHR32387:SF0">
    <property type="entry name" value="PROTEIN NO VEIN"/>
    <property type="match status" value="1"/>
</dbReference>
<dbReference type="PANTHER" id="PTHR32387">
    <property type="entry name" value="WU:FJ29H11"/>
    <property type="match status" value="1"/>
</dbReference>
<evidence type="ECO:0000313" key="2">
    <source>
        <dbReference type="EMBL" id="SQB46469.1"/>
    </source>
</evidence>
<dbReference type="EMBL" id="UAWB01000013">
    <property type="protein sequence ID" value="SQB46469.1"/>
    <property type="molecule type" value="Genomic_DNA"/>
</dbReference>
<feature type="domain" description="Protein NO VEIN C-terminal" evidence="1">
    <location>
        <begin position="992"/>
        <end position="1077"/>
    </location>
</feature>
<dbReference type="OrthoDB" id="1062081at2"/>
<name>A0A2X2Z9Y9_CHRJE</name>
<proteinExistence type="predicted"/>
<sequence>MIYKEIVDVFNDCQIILFLRKVSKITFFNGTDCVFIIQKIIKDNTVQLFNDRTLESEWILKEMTIGIDDNLSKKLATLSDTECPQKLKETKHTKLTFAARVQNDKLLAVPRSVIYSYLPTKSQKGFSFLINGDFLTNAERTELMQNIWNEFLFKEIAVKQLEWFTELQNTMFKYDVLKLLKGKYPSYSSSVIELGFNDSLDIAAKTISFLPVEQTEDLTTIVNSIRDTYNLSKCFNSSTILDYLNLPSTMSIIDLQMNDQSVLSELGSKDLTFLEVIFMVNSDKANNINSAIRFMVFFYNNTIKNNNPDWLPNLKTVSFIMDQHNIYKSPQEVFYPIAQYSDSLSFSQLSYIHPQILLHFKTAELHYKQWLSNLGVKEPDNVEVFRKAIVPLINQNKIDKNNILEITDFVFTTHKSKNFSEHDYENLRKLPVLTNNGLYKSSQTYFSDDYNPDKKLSKILVNANFLATDYVKSEDDKGEWKVFFKRIGVRDNISIDIIEEKIERVFFESQNEEAKSYFTWLESKEEYPGLYHSYRYSGQHHISHFTKIEFRSHLADLDFSKFFWSSMLDSWDTLKNKCSNTKYFYRGGSSPVSSFLNYYIVSFPSVPATDGICYRSVELFSPNFKAIVGDSFPVVDFPVATTKEQIDFFGFKTYLSVSECLAILDNLAAKSISGDTTKQIFAVYNYVIGHGITDKNAVLEWRKNAKVLAINNTIQPVEKLYITNINSDVTPVNSDRFLKLPLGRISDEIVALSEFLMIPLISESMLEFVSHGESEDQALKAAIESKLTYLAIIHSHNTSDEFVKVVERLRQILNAKNFFRADKLRLVYSNEEKEMIIDINIDVWNTRSKQFYYTGDWKKPVTLYSLSSGLCEMLELKNMEREFELIFQLDDQDILDWLVKNKFNTEQIEELGLFVDIHHDITEEGSIDENDIAEKFSEFSIDFVAQLQVEEIAHSISSPVVKELVDFSAINVRQYTQVENDQTRIEIGRWAEEYANKYFKENSEIFTSVKWMNENEESFLPYDFEITELGIEKLIEVKGTPSNDNLPVLLSQEEWKVLFATGKDYSIFRVLGAGTENHRMERTDDLKTIISEGRLIDFPIKLYLE</sequence>